<dbReference type="AlphaFoldDB" id="A0A4Y2X2R6"/>
<organism evidence="1 2">
    <name type="scientific">Araneus ventricosus</name>
    <name type="common">Orbweaver spider</name>
    <name type="synonym">Epeira ventricosa</name>
    <dbReference type="NCBI Taxonomy" id="182803"/>
    <lineage>
        <taxon>Eukaryota</taxon>
        <taxon>Metazoa</taxon>
        <taxon>Ecdysozoa</taxon>
        <taxon>Arthropoda</taxon>
        <taxon>Chelicerata</taxon>
        <taxon>Arachnida</taxon>
        <taxon>Araneae</taxon>
        <taxon>Araneomorphae</taxon>
        <taxon>Entelegynae</taxon>
        <taxon>Araneoidea</taxon>
        <taxon>Araneidae</taxon>
        <taxon>Araneus</taxon>
    </lineage>
</organism>
<accession>A0A4Y2X2R6</accession>
<name>A0A4Y2X2R6_ARAVE</name>
<gene>
    <name evidence="1" type="ORF">AVEN_28232_1</name>
</gene>
<evidence type="ECO:0000313" key="2">
    <source>
        <dbReference type="Proteomes" id="UP000499080"/>
    </source>
</evidence>
<comment type="caution">
    <text evidence="1">The sequence shown here is derived from an EMBL/GenBank/DDBJ whole genome shotgun (WGS) entry which is preliminary data.</text>
</comment>
<dbReference type="OrthoDB" id="7986506at2759"/>
<proteinExistence type="predicted"/>
<sequence>MPSIFRTVFDEQIRFIRKPNRSICLHNVVNKHLEFACRACFGNEQAQDPDFTCQLLTNSEELPIINYETIELTEITINKTELSKDEQYLLDFVRTI</sequence>
<dbReference type="EMBL" id="BGPR01069579">
    <property type="protein sequence ID" value="GBO43194.1"/>
    <property type="molecule type" value="Genomic_DNA"/>
</dbReference>
<evidence type="ECO:0000313" key="1">
    <source>
        <dbReference type="EMBL" id="GBO43194.1"/>
    </source>
</evidence>
<reference evidence="1 2" key="1">
    <citation type="journal article" date="2019" name="Sci. Rep.">
        <title>Orb-weaving spider Araneus ventricosus genome elucidates the spidroin gene catalogue.</title>
        <authorList>
            <person name="Kono N."/>
            <person name="Nakamura H."/>
            <person name="Ohtoshi R."/>
            <person name="Moran D.A.P."/>
            <person name="Shinohara A."/>
            <person name="Yoshida Y."/>
            <person name="Fujiwara M."/>
            <person name="Mori M."/>
            <person name="Tomita M."/>
            <person name="Arakawa K."/>
        </authorList>
    </citation>
    <scope>NUCLEOTIDE SEQUENCE [LARGE SCALE GENOMIC DNA]</scope>
</reference>
<keyword evidence="2" id="KW-1185">Reference proteome</keyword>
<dbReference type="Proteomes" id="UP000499080">
    <property type="component" value="Unassembled WGS sequence"/>
</dbReference>
<protein>
    <submittedName>
        <fullName evidence="1">Uncharacterized protein</fullName>
    </submittedName>
</protein>